<evidence type="ECO:0000313" key="3">
    <source>
        <dbReference type="EMBL" id="KHJ98249.1"/>
    </source>
</evidence>
<sequence length="238" mass="25819">MPVTGYVIWFNGTGGEKELTLTSPHEKHTVMGLEPNTAYAFRVAAISARGTGEFCEPVLVTTLQSTPTGSPILLNVTAVSSSSLHVAWSPPESTHKIVQYRIQYRVVSTENSSAPVSSSYEDDSEDEALTTKPPVSYSVLVNASDVTSANVTALQPFTVYEITVAAVTTLGYGPDSGPLRRRTLEDADDEEPLPGKSVLCKVKSYEIVLEFKTSLSVLQIEDTKCEGNQKFIEIVVQR</sequence>
<dbReference type="PANTHER" id="PTHR44170">
    <property type="entry name" value="PROTEIN SIDEKICK"/>
    <property type="match status" value="1"/>
</dbReference>
<gene>
    <name evidence="3" type="ORF">OESDEN_01766</name>
</gene>
<evidence type="ECO:0000259" key="2">
    <source>
        <dbReference type="PROSITE" id="PS50853"/>
    </source>
</evidence>
<dbReference type="GO" id="GO:0098609">
    <property type="term" value="P:cell-cell adhesion"/>
    <property type="evidence" value="ECO:0007669"/>
    <property type="project" value="TreeGrafter"/>
</dbReference>
<dbReference type="CDD" id="cd00063">
    <property type="entry name" value="FN3"/>
    <property type="match status" value="2"/>
</dbReference>
<name>A0A0B1TLX8_OESDE</name>
<accession>A0A0B1TLX8</accession>
<reference evidence="3 4" key="1">
    <citation type="submission" date="2014-03" db="EMBL/GenBank/DDBJ databases">
        <title>Draft genome of the hookworm Oesophagostomum dentatum.</title>
        <authorList>
            <person name="Mitreva M."/>
        </authorList>
    </citation>
    <scope>NUCLEOTIDE SEQUENCE [LARGE SCALE GENOMIC DNA]</scope>
    <source>
        <strain evidence="3 4">OD-Hann</strain>
    </source>
</reference>
<dbReference type="OrthoDB" id="6138780at2759"/>
<keyword evidence="1" id="KW-1015">Disulfide bond</keyword>
<organism evidence="3 4">
    <name type="scientific">Oesophagostomum dentatum</name>
    <name type="common">Nodular worm</name>
    <dbReference type="NCBI Taxonomy" id="61180"/>
    <lineage>
        <taxon>Eukaryota</taxon>
        <taxon>Metazoa</taxon>
        <taxon>Ecdysozoa</taxon>
        <taxon>Nematoda</taxon>
        <taxon>Chromadorea</taxon>
        <taxon>Rhabditida</taxon>
        <taxon>Rhabditina</taxon>
        <taxon>Rhabditomorpha</taxon>
        <taxon>Strongyloidea</taxon>
        <taxon>Strongylidae</taxon>
        <taxon>Oesophagostomum</taxon>
    </lineage>
</organism>
<evidence type="ECO:0000313" key="4">
    <source>
        <dbReference type="Proteomes" id="UP000053660"/>
    </source>
</evidence>
<dbReference type="InterPro" id="IPR013783">
    <property type="entry name" value="Ig-like_fold"/>
</dbReference>
<feature type="domain" description="Fibronectin type-III" evidence="2">
    <location>
        <begin position="1"/>
        <end position="65"/>
    </location>
</feature>
<dbReference type="Proteomes" id="UP000053660">
    <property type="component" value="Unassembled WGS sequence"/>
</dbReference>
<proteinExistence type="predicted"/>
<protein>
    <submittedName>
        <fullName evidence="3">Fibronectin type III domain protein</fullName>
    </submittedName>
</protein>
<dbReference type="AlphaFoldDB" id="A0A0B1TLX8"/>
<dbReference type="EMBL" id="KN549337">
    <property type="protein sequence ID" value="KHJ98249.1"/>
    <property type="molecule type" value="Genomic_DNA"/>
</dbReference>
<dbReference type="Pfam" id="PF00041">
    <property type="entry name" value="fn3"/>
    <property type="match status" value="2"/>
</dbReference>
<dbReference type="SMART" id="SM00060">
    <property type="entry name" value="FN3"/>
    <property type="match status" value="2"/>
</dbReference>
<dbReference type="SUPFAM" id="SSF49265">
    <property type="entry name" value="Fibronectin type III"/>
    <property type="match status" value="1"/>
</dbReference>
<feature type="domain" description="Fibronectin type-III" evidence="2">
    <location>
        <begin position="70"/>
        <end position="186"/>
    </location>
</feature>
<keyword evidence="4" id="KW-1185">Reference proteome</keyword>
<dbReference type="PANTHER" id="PTHR44170:SF54">
    <property type="entry name" value="FI24025P1"/>
    <property type="match status" value="1"/>
</dbReference>
<dbReference type="PROSITE" id="PS50853">
    <property type="entry name" value="FN3"/>
    <property type="match status" value="2"/>
</dbReference>
<dbReference type="InterPro" id="IPR003961">
    <property type="entry name" value="FN3_dom"/>
</dbReference>
<dbReference type="InterPro" id="IPR036116">
    <property type="entry name" value="FN3_sf"/>
</dbReference>
<evidence type="ECO:0000256" key="1">
    <source>
        <dbReference type="ARBA" id="ARBA00023157"/>
    </source>
</evidence>
<dbReference type="Gene3D" id="2.60.40.10">
    <property type="entry name" value="Immunoglobulins"/>
    <property type="match status" value="2"/>
</dbReference>